<dbReference type="AlphaFoldDB" id="A0A6J4PUP0"/>
<sequence length="43" mass="4549">MSLPASVERTFDMIPTKPVALVLMKNPANTNVATFLESGSGVN</sequence>
<evidence type="ECO:0000313" key="1">
    <source>
        <dbReference type="EMBL" id="CAA9424483.1"/>
    </source>
</evidence>
<reference evidence="1" key="1">
    <citation type="submission" date="2020-02" db="EMBL/GenBank/DDBJ databases">
        <authorList>
            <person name="Meier V. D."/>
        </authorList>
    </citation>
    <scope>NUCLEOTIDE SEQUENCE</scope>
    <source>
        <strain evidence="1">AVDCRST_MAG55</strain>
    </source>
</reference>
<dbReference type="EMBL" id="CADCUZ010000105">
    <property type="protein sequence ID" value="CAA9424483.1"/>
    <property type="molecule type" value="Genomic_DNA"/>
</dbReference>
<organism evidence="1">
    <name type="scientific">uncultured Rubrobacteraceae bacterium</name>
    <dbReference type="NCBI Taxonomy" id="349277"/>
    <lineage>
        <taxon>Bacteria</taxon>
        <taxon>Bacillati</taxon>
        <taxon>Actinomycetota</taxon>
        <taxon>Rubrobacteria</taxon>
        <taxon>Rubrobacterales</taxon>
        <taxon>Rubrobacteraceae</taxon>
        <taxon>environmental samples</taxon>
    </lineage>
</organism>
<gene>
    <name evidence="1" type="ORF">AVDCRST_MAG55-2217</name>
</gene>
<name>A0A6J4PUP0_9ACTN</name>
<proteinExistence type="predicted"/>
<protein>
    <submittedName>
        <fullName evidence="1">Uncharacterized protein</fullName>
    </submittedName>
</protein>
<accession>A0A6J4PUP0</accession>